<keyword evidence="10" id="KW-0812">Transmembrane</keyword>
<evidence type="ECO:0000256" key="5">
    <source>
        <dbReference type="ARBA" id="ARBA00022741"/>
    </source>
</evidence>
<feature type="transmembrane region" description="Helical" evidence="10">
    <location>
        <begin position="523"/>
        <end position="546"/>
    </location>
</feature>
<feature type="transmembrane region" description="Helical" evidence="10">
    <location>
        <begin position="107"/>
        <end position="128"/>
    </location>
</feature>
<dbReference type="InterPro" id="IPR036890">
    <property type="entry name" value="HATPase_C_sf"/>
</dbReference>
<evidence type="ECO:0000256" key="10">
    <source>
        <dbReference type="SAM" id="Phobius"/>
    </source>
</evidence>
<feature type="transmembrane region" description="Helical" evidence="10">
    <location>
        <begin position="36"/>
        <end position="53"/>
    </location>
</feature>
<dbReference type="GO" id="GO:0000155">
    <property type="term" value="F:phosphorelay sensor kinase activity"/>
    <property type="evidence" value="ECO:0007669"/>
    <property type="project" value="InterPro"/>
</dbReference>
<dbReference type="OrthoDB" id="4335084at2"/>
<dbReference type="Proteomes" id="UP000319210">
    <property type="component" value="Unassembled WGS sequence"/>
</dbReference>
<dbReference type="GO" id="GO:0046983">
    <property type="term" value="F:protein dimerization activity"/>
    <property type="evidence" value="ECO:0007669"/>
    <property type="project" value="InterPro"/>
</dbReference>
<evidence type="ECO:0000259" key="11">
    <source>
        <dbReference type="Pfam" id="PF07730"/>
    </source>
</evidence>
<keyword evidence="10" id="KW-1133">Transmembrane helix</keyword>
<dbReference type="Gene3D" id="3.30.565.10">
    <property type="entry name" value="Histidine kinase-like ATPase, C-terminal domain"/>
    <property type="match status" value="1"/>
</dbReference>
<keyword evidence="13" id="KW-1185">Reference proteome</keyword>
<dbReference type="GO" id="GO:0016020">
    <property type="term" value="C:membrane"/>
    <property type="evidence" value="ECO:0007669"/>
    <property type="project" value="InterPro"/>
</dbReference>
<accession>A0A4Y3QUZ6</accession>
<evidence type="ECO:0000256" key="2">
    <source>
        <dbReference type="ARBA" id="ARBA00012438"/>
    </source>
</evidence>
<feature type="transmembrane region" description="Helical" evidence="10">
    <location>
        <begin position="552"/>
        <end position="574"/>
    </location>
</feature>
<dbReference type="AlphaFoldDB" id="A0A4Y3QUZ6"/>
<feature type="transmembrane region" description="Helical" evidence="10">
    <location>
        <begin position="134"/>
        <end position="153"/>
    </location>
</feature>
<dbReference type="GO" id="GO:0005524">
    <property type="term" value="F:ATP binding"/>
    <property type="evidence" value="ECO:0007669"/>
    <property type="project" value="UniProtKB-KW"/>
</dbReference>
<feature type="transmembrane region" description="Helical" evidence="10">
    <location>
        <begin position="482"/>
        <end position="502"/>
    </location>
</feature>
<evidence type="ECO:0000256" key="1">
    <source>
        <dbReference type="ARBA" id="ARBA00000085"/>
    </source>
</evidence>
<dbReference type="InterPro" id="IPR011712">
    <property type="entry name" value="Sig_transdc_His_kin_sub3_dim/P"/>
</dbReference>
<keyword evidence="3" id="KW-0597">Phosphoprotein</keyword>
<feature type="region of interest" description="Disordered" evidence="9">
    <location>
        <begin position="800"/>
        <end position="841"/>
    </location>
</feature>
<evidence type="ECO:0000313" key="13">
    <source>
        <dbReference type="Proteomes" id="UP000319210"/>
    </source>
</evidence>
<reference evidence="12 13" key="1">
    <citation type="submission" date="2019-06" db="EMBL/GenBank/DDBJ databases">
        <title>Whole genome shotgun sequence of Streptomyces cacaoi subsp. cacaoi NBRC 12748.</title>
        <authorList>
            <person name="Hosoyama A."/>
            <person name="Uohara A."/>
            <person name="Ohji S."/>
            <person name="Ichikawa N."/>
        </authorList>
    </citation>
    <scope>NUCLEOTIDE SEQUENCE [LARGE SCALE GENOMIC DNA]</scope>
    <source>
        <strain evidence="12 13">NBRC 12748</strain>
    </source>
</reference>
<feature type="transmembrane region" description="Helical" evidence="10">
    <location>
        <begin position="81"/>
        <end position="100"/>
    </location>
</feature>
<organism evidence="12 13">
    <name type="scientific">Streptomyces cacaoi</name>
    <dbReference type="NCBI Taxonomy" id="1898"/>
    <lineage>
        <taxon>Bacteria</taxon>
        <taxon>Bacillati</taxon>
        <taxon>Actinomycetota</taxon>
        <taxon>Actinomycetes</taxon>
        <taxon>Kitasatosporales</taxon>
        <taxon>Streptomycetaceae</taxon>
        <taxon>Streptomyces</taxon>
    </lineage>
</organism>
<sequence length="841" mass="85241">MTVKTSNNRLLPVLLLGAQAAVWPGAALLRGAAPAAAELLAAAVVAGVVAAALGLRRAHPVPALLLVTAACALGADPLPTGALAVLGTAGVALALGTVAVEHDTTTALLCTGTLAVWQAAHGITLHGLGDHQGLGSALTALLYAAATGAGMRLRAVRATRRAAELRLRRAESERHRLPAAERRRMERELHDVSAHHLTGVVVTVEAARGLRERRPEMAGQALEFAAETGRQVTRALGAVRAPAPSADDVPAPEERLRELVAGFRSLGQPVTCDLEALPEGAVGDAAYGIVREALTNVVRYASGAATTVRCTYDDDRTEIVVSNAPPDASAGPTARGAGLGGGRGQNLLRGRAREAGGTLTTGPTPEGGWEVRAVLPGRSAEAPSDGVPRRYRVAQFAAAAGLLVQPLVPSLVLHDTARQPGHGVPAGLLFALLAAAQVTALLWLRRQLHGTDRSASGALGALLVLAGLWPAAVAAGDYAGVAALPPALGMLATCVALAVLAARDAAGDGGPVSALAALPRPAVPAVAAAVHAVAGTGAVLACGVTAPLPAVAGVATAAAAAAAASAWGLGTWYGGRGRAAEAARDEQVAAWTQEAVRDAWAERRRITAGLETTVLARAADMIAEAEAGRLEETAARARDALAAMRSLLDTVRDGEQHAALRPQPTLEALDLLVQQYRATGREVEVRFGARLPERLPAEVDLAAYRAAEIILEAAGDAPARLMFDLADGELTLDASGVPRATRPASRERLAVRAAALGGTVTTRPPDAVRLRLPRGAEHTAGAPAAVCAGTAPAAVDVTGSAGAGGGARTQGAPETVPGAAETPQAPAARHGARTGDEEDPR</sequence>
<comment type="caution">
    <text evidence="12">The sequence shown here is derived from an EMBL/GenBank/DDBJ whole genome shotgun (WGS) entry which is preliminary data.</text>
</comment>
<dbReference type="Pfam" id="PF07730">
    <property type="entry name" value="HisKA_3"/>
    <property type="match status" value="1"/>
</dbReference>
<protein>
    <recommendedName>
        <fullName evidence="2">histidine kinase</fullName>
        <ecNumber evidence="2">2.7.13.3</ecNumber>
    </recommendedName>
</protein>
<name>A0A4Y3QUZ6_STRCI</name>
<evidence type="ECO:0000256" key="8">
    <source>
        <dbReference type="ARBA" id="ARBA00023012"/>
    </source>
</evidence>
<dbReference type="CDD" id="cd16917">
    <property type="entry name" value="HATPase_UhpB-NarQ-NarX-like"/>
    <property type="match status" value="1"/>
</dbReference>
<dbReference type="PANTHER" id="PTHR24421">
    <property type="entry name" value="NITRATE/NITRITE SENSOR PROTEIN NARX-RELATED"/>
    <property type="match status" value="1"/>
</dbReference>
<dbReference type="Gene3D" id="1.20.5.1930">
    <property type="match status" value="1"/>
</dbReference>
<feature type="domain" description="Signal transduction histidine kinase subgroup 3 dimerisation and phosphoacceptor" evidence="11">
    <location>
        <begin position="181"/>
        <end position="233"/>
    </location>
</feature>
<proteinExistence type="predicted"/>
<keyword evidence="6" id="KW-0418">Kinase</keyword>
<evidence type="ECO:0000256" key="4">
    <source>
        <dbReference type="ARBA" id="ARBA00022679"/>
    </source>
</evidence>
<gene>
    <name evidence="12" type="ORF">SCA03_15830</name>
</gene>
<evidence type="ECO:0000256" key="9">
    <source>
        <dbReference type="SAM" id="MobiDB-lite"/>
    </source>
</evidence>
<keyword evidence="5" id="KW-0547">Nucleotide-binding</keyword>
<dbReference type="EC" id="2.7.13.3" evidence="2"/>
<keyword evidence="7" id="KW-0067">ATP-binding</keyword>
<feature type="transmembrane region" description="Helical" evidence="10">
    <location>
        <begin position="456"/>
        <end position="476"/>
    </location>
</feature>
<keyword evidence="4" id="KW-0808">Transferase</keyword>
<evidence type="ECO:0000256" key="3">
    <source>
        <dbReference type="ARBA" id="ARBA00022553"/>
    </source>
</evidence>
<evidence type="ECO:0000313" key="12">
    <source>
        <dbReference type="EMBL" id="GEB49032.1"/>
    </source>
</evidence>
<dbReference type="SUPFAM" id="SSF55874">
    <property type="entry name" value="ATPase domain of HSP90 chaperone/DNA topoisomerase II/histidine kinase"/>
    <property type="match status" value="1"/>
</dbReference>
<evidence type="ECO:0000256" key="7">
    <source>
        <dbReference type="ARBA" id="ARBA00022840"/>
    </source>
</evidence>
<comment type="catalytic activity">
    <reaction evidence="1">
        <text>ATP + protein L-histidine = ADP + protein N-phospho-L-histidine.</text>
        <dbReference type="EC" id="2.7.13.3"/>
    </reaction>
</comment>
<dbReference type="PANTHER" id="PTHR24421:SF10">
    <property type="entry name" value="NITRATE_NITRITE SENSOR PROTEIN NARQ"/>
    <property type="match status" value="1"/>
</dbReference>
<keyword evidence="8" id="KW-0902">Two-component regulatory system</keyword>
<dbReference type="InterPro" id="IPR050482">
    <property type="entry name" value="Sensor_HK_TwoCompSys"/>
</dbReference>
<keyword evidence="10" id="KW-0472">Membrane</keyword>
<feature type="region of interest" description="Disordered" evidence="9">
    <location>
        <begin position="322"/>
        <end position="343"/>
    </location>
</feature>
<dbReference type="EMBL" id="BJMM01000006">
    <property type="protein sequence ID" value="GEB49032.1"/>
    <property type="molecule type" value="Genomic_DNA"/>
</dbReference>
<evidence type="ECO:0000256" key="6">
    <source>
        <dbReference type="ARBA" id="ARBA00022777"/>
    </source>
</evidence>
<feature type="transmembrane region" description="Helical" evidence="10">
    <location>
        <begin position="424"/>
        <end position="444"/>
    </location>
</feature>